<evidence type="ECO:0000313" key="1">
    <source>
        <dbReference type="EMBL" id="AHH97211.1"/>
    </source>
</evidence>
<dbReference type="SUPFAM" id="SSF52402">
    <property type="entry name" value="Adenine nucleotide alpha hydrolases-like"/>
    <property type="match status" value="1"/>
</dbReference>
<dbReference type="EMBL" id="CP007155">
    <property type="protein sequence ID" value="AHH97211.1"/>
    <property type="molecule type" value="Genomic_DNA"/>
</dbReference>
<organism evidence="1 2">
    <name type="scientific">Kutzneria albida DSM 43870</name>
    <dbReference type="NCBI Taxonomy" id="1449976"/>
    <lineage>
        <taxon>Bacteria</taxon>
        <taxon>Bacillati</taxon>
        <taxon>Actinomycetota</taxon>
        <taxon>Actinomycetes</taxon>
        <taxon>Pseudonocardiales</taxon>
        <taxon>Pseudonocardiaceae</taxon>
        <taxon>Kutzneria</taxon>
    </lineage>
</organism>
<keyword evidence="2" id="KW-1185">Reference proteome</keyword>
<dbReference type="OrthoDB" id="5244367at2"/>
<evidence type="ECO:0000313" key="2">
    <source>
        <dbReference type="Proteomes" id="UP000019225"/>
    </source>
</evidence>
<dbReference type="RefSeq" id="WP_025357312.1">
    <property type="nucleotide sequence ID" value="NZ_CP007155.1"/>
</dbReference>
<dbReference type="HOGENOM" id="CLU_1052856_0_0_11"/>
<dbReference type="Gene3D" id="3.40.50.12370">
    <property type="match status" value="1"/>
</dbReference>
<dbReference type="AlphaFoldDB" id="W5W9K7"/>
<sequence length="265" mass="28114">MTDTVLAGMTLPHHPPAMVMWAAEYAARTGNPLRVILSRAGRCNPDPAMRAVRSAVAGVGARYPAPPLRLTLDPRPLFSAFADVPDAGLVLVDRDAHRWSAIRGLATRRAGPVAAVGADSWWTQKVQPLLVGTDGTASSEPALEWAFAAADCIGCGVRVVFSPAAATESAKLRESMLTTVTALTAHHRALDVRLHSRDSSLLEALSWHSQSASMTVLGPRNGTVTAATERVLLRSNCAIVLVPQRGAAPTANRSTMDSRVLPRHA</sequence>
<evidence type="ECO:0008006" key="3">
    <source>
        <dbReference type="Google" id="ProtNLM"/>
    </source>
</evidence>
<gene>
    <name evidence="1" type="ORF">KALB_3847</name>
</gene>
<dbReference type="PATRIC" id="fig|1449976.3.peg.3875"/>
<dbReference type="eggNOG" id="ENOG50327ZA">
    <property type="taxonomic scope" value="Bacteria"/>
</dbReference>
<dbReference type="KEGG" id="kal:KALB_3847"/>
<name>W5W9K7_9PSEU</name>
<dbReference type="STRING" id="1449976.KALB_3847"/>
<proteinExistence type="predicted"/>
<dbReference type="Proteomes" id="UP000019225">
    <property type="component" value="Chromosome"/>
</dbReference>
<accession>W5W9K7</accession>
<reference evidence="1 2" key="1">
    <citation type="journal article" date="2014" name="BMC Genomics">
        <title>Complete genome sequence of producer of the glycopeptide antibiotic Aculeximycin Kutzneria albida DSM 43870T, a representative of minor genus of Pseudonocardiaceae.</title>
        <authorList>
            <person name="Rebets Y."/>
            <person name="Tokovenko B."/>
            <person name="Lushchyk I."/>
            <person name="Ruckert C."/>
            <person name="Zaburannyi N."/>
            <person name="Bechthold A."/>
            <person name="Kalinowski J."/>
            <person name="Luzhetskyy A."/>
        </authorList>
    </citation>
    <scope>NUCLEOTIDE SEQUENCE [LARGE SCALE GENOMIC DNA]</scope>
    <source>
        <strain evidence="1">DSM 43870</strain>
    </source>
</reference>
<protein>
    <recommendedName>
        <fullName evidence="3">UspA domain-containing protein</fullName>
    </recommendedName>
</protein>